<proteinExistence type="predicted"/>
<accession>A0A316Z8N4</accession>
<feature type="region of interest" description="Disordered" evidence="1">
    <location>
        <begin position="44"/>
        <end position="69"/>
    </location>
</feature>
<organism evidence="2 3">
    <name type="scientific">Tilletiopsis washingtonensis</name>
    <dbReference type="NCBI Taxonomy" id="58919"/>
    <lineage>
        <taxon>Eukaryota</taxon>
        <taxon>Fungi</taxon>
        <taxon>Dikarya</taxon>
        <taxon>Basidiomycota</taxon>
        <taxon>Ustilaginomycotina</taxon>
        <taxon>Exobasidiomycetes</taxon>
        <taxon>Entylomatales</taxon>
        <taxon>Entylomatales incertae sedis</taxon>
        <taxon>Tilletiopsis</taxon>
    </lineage>
</organism>
<evidence type="ECO:0000256" key="1">
    <source>
        <dbReference type="SAM" id="MobiDB-lite"/>
    </source>
</evidence>
<keyword evidence="3" id="KW-1185">Reference proteome</keyword>
<reference evidence="2 3" key="1">
    <citation type="journal article" date="2018" name="Mol. Biol. Evol.">
        <title>Broad Genomic Sampling Reveals a Smut Pathogenic Ancestry of the Fungal Clade Ustilaginomycotina.</title>
        <authorList>
            <person name="Kijpornyongpan T."/>
            <person name="Mondo S.J."/>
            <person name="Barry K."/>
            <person name="Sandor L."/>
            <person name="Lee J."/>
            <person name="Lipzen A."/>
            <person name="Pangilinan J."/>
            <person name="LaButti K."/>
            <person name="Hainaut M."/>
            <person name="Henrissat B."/>
            <person name="Grigoriev I.V."/>
            <person name="Spatafora J.W."/>
            <person name="Aime M.C."/>
        </authorList>
    </citation>
    <scope>NUCLEOTIDE SEQUENCE [LARGE SCALE GENOMIC DNA]</scope>
    <source>
        <strain evidence="2 3">MCA 4186</strain>
    </source>
</reference>
<feature type="region of interest" description="Disordered" evidence="1">
    <location>
        <begin position="135"/>
        <end position="179"/>
    </location>
</feature>
<feature type="compositionally biased region" description="Basic and acidic residues" evidence="1">
    <location>
        <begin position="149"/>
        <end position="159"/>
    </location>
</feature>
<feature type="compositionally biased region" description="Low complexity" evidence="1">
    <location>
        <begin position="304"/>
        <end position="318"/>
    </location>
</feature>
<sequence>MEEVQRFSLQELHHLSSCGPHACTERARADAQLAATCATSTLRSRPLHRAPARRSVQPPHHLRSAGGHGACPSPLPARCERYISASIRAVPAPVPARLLSWTAAPMPRPRCGQLLVGLAPLGAMRRACEAVSPSTACERSTLPMPPQRSTRESGCDRPCKPPAASASASTPRPCPSISSRAARAARRARVCRVARRACRSAARREAKPSSLSTYAPALLPPPRSTTTAPHLMPLHLHARQPQRLALCPFIALHHPALLAHLCALQKRPQARPLPSSTPIHIPSFPASAPRQIAARFACVPAHHTPCPSSTSTPAAPLERAARPEAEPTMHRAH</sequence>
<feature type="compositionally biased region" description="Low complexity" evidence="1">
    <location>
        <begin position="162"/>
        <end position="179"/>
    </location>
</feature>
<dbReference type="GeneID" id="37272815"/>
<protein>
    <submittedName>
        <fullName evidence="2">Uncharacterized protein</fullName>
    </submittedName>
</protein>
<gene>
    <name evidence="2" type="ORF">FA09DRAFT_360758</name>
</gene>
<dbReference type="Proteomes" id="UP000245946">
    <property type="component" value="Unassembled WGS sequence"/>
</dbReference>
<dbReference type="RefSeq" id="XP_025598238.1">
    <property type="nucleotide sequence ID" value="XM_025745271.1"/>
</dbReference>
<dbReference type="AlphaFoldDB" id="A0A316Z8N4"/>
<dbReference type="EMBL" id="KZ819293">
    <property type="protein sequence ID" value="PWN97959.1"/>
    <property type="molecule type" value="Genomic_DNA"/>
</dbReference>
<evidence type="ECO:0000313" key="3">
    <source>
        <dbReference type="Proteomes" id="UP000245946"/>
    </source>
</evidence>
<evidence type="ECO:0000313" key="2">
    <source>
        <dbReference type="EMBL" id="PWN97959.1"/>
    </source>
</evidence>
<name>A0A316Z8N4_9BASI</name>
<feature type="region of interest" description="Disordered" evidence="1">
    <location>
        <begin position="202"/>
        <end position="221"/>
    </location>
</feature>
<feature type="non-terminal residue" evidence="2">
    <location>
        <position position="333"/>
    </location>
</feature>
<feature type="region of interest" description="Disordered" evidence="1">
    <location>
        <begin position="304"/>
        <end position="333"/>
    </location>
</feature>
<feature type="compositionally biased region" description="Basic and acidic residues" evidence="1">
    <location>
        <begin position="319"/>
        <end position="333"/>
    </location>
</feature>